<proteinExistence type="predicted"/>
<evidence type="ECO:0000313" key="1">
    <source>
        <dbReference type="EMBL" id="KEI70160.1"/>
    </source>
</evidence>
<gene>
    <name evidence="1" type="ORF">GV64_04845</name>
</gene>
<sequence>MIVEVRSIQLGKVTGYLSHLGFSLIKFKYLVGRQWELLGGRYCSLQGKLAAQLKLRNRSDNRIYTFYQSLLPEPMTDFSKHEGYVDGIKISRWQKNDLLPGLVGQSVH</sequence>
<dbReference type="RefSeq" id="WP_020584090.1">
    <property type="nucleotide sequence ID" value="NZ_JOJP01000001.1"/>
</dbReference>
<dbReference type="AlphaFoldDB" id="A0A081K7N4"/>
<organism evidence="1 2">
    <name type="scientific">Endozoicomonas elysicola</name>
    <dbReference type="NCBI Taxonomy" id="305900"/>
    <lineage>
        <taxon>Bacteria</taxon>
        <taxon>Pseudomonadati</taxon>
        <taxon>Pseudomonadota</taxon>
        <taxon>Gammaproteobacteria</taxon>
        <taxon>Oceanospirillales</taxon>
        <taxon>Endozoicomonadaceae</taxon>
        <taxon>Endozoicomonas</taxon>
    </lineage>
</organism>
<evidence type="ECO:0000313" key="2">
    <source>
        <dbReference type="Proteomes" id="UP000027997"/>
    </source>
</evidence>
<dbReference type="EMBL" id="JOJP01000001">
    <property type="protein sequence ID" value="KEI70160.1"/>
    <property type="molecule type" value="Genomic_DNA"/>
</dbReference>
<protein>
    <submittedName>
        <fullName evidence="1">Uncharacterized protein</fullName>
    </submittedName>
</protein>
<dbReference type="Proteomes" id="UP000027997">
    <property type="component" value="Unassembled WGS sequence"/>
</dbReference>
<comment type="caution">
    <text evidence="1">The sequence shown here is derived from an EMBL/GenBank/DDBJ whole genome shotgun (WGS) entry which is preliminary data.</text>
</comment>
<accession>A0A081K7N4</accession>
<name>A0A081K7N4_9GAMM</name>
<reference evidence="1 2" key="1">
    <citation type="submission" date="2014-06" db="EMBL/GenBank/DDBJ databases">
        <title>Whole Genome Sequences of Three Symbiotic Endozoicomonas Bacteria.</title>
        <authorList>
            <person name="Neave M.J."/>
            <person name="Apprill A."/>
            <person name="Voolstra C.R."/>
        </authorList>
    </citation>
    <scope>NUCLEOTIDE SEQUENCE [LARGE SCALE GENOMIC DNA]</scope>
    <source>
        <strain evidence="1 2">DSM 22380</strain>
    </source>
</reference>
<keyword evidence="2" id="KW-1185">Reference proteome</keyword>